<dbReference type="GO" id="GO:0003700">
    <property type="term" value="F:DNA-binding transcription factor activity"/>
    <property type="evidence" value="ECO:0007669"/>
    <property type="project" value="InterPro"/>
</dbReference>
<dbReference type="AlphaFoldDB" id="A0A238WXM9"/>
<dbReference type="PANTHER" id="PTHR43280:SF27">
    <property type="entry name" value="TRANSCRIPTIONAL REGULATOR MTLR"/>
    <property type="match status" value="1"/>
</dbReference>
<evidence type="ECO:0000259" key="4">
    <source>
        <dbReference type="PROSITE" id="PS01124"/>
    </source>
</evidence>
<dbReference type="InterPro" id="IPR011051">
    <property type="entry name" value="RmlC_Cupin_sf"/>
</dbReference>
<dbReference type="InterPro" id="IPR018060">
    <property type="entry name" value="HTH_AraC"/>
</dbReference>
<dbReference type="SMART" id="SM00342">
    <property type="entry name" value="HTH_ARAC"/>
    <property type="match status" value="1"/>
</dbReference>
<dbReference type="PRINTS" id="PR00032">
    <property type="entry name" value="HTHARAC"/>
</dbReference>
<gene>
    <name evidence="5" type="ORF">SAMN06265371_104174</name>
</gene>
<keyword evidence="2 5" id="KW-0238">DNA-binding</keyword>
<protein>
    <submittedName>
        <fullName evidence="5">AraC-type DNA-binding protein</fullName>
    </submittedName>
</protein>
<evidence type="ECO:0000256" key="2">
    <source>
        <dbReference type="ARBA" id="ARBA00023125"/>
    </source>
</evidence>
<dbReference type="Pfam" id="PF12833">
    <property type="entry name" value="HTH_18"/>
    <property type="match status" value="1"/>
</dbReference>
<dbReference type="Gene3D" id="1.10.10.60">
    <property type="entry name" value="Homeodomain-like"/>
    <property type="match status" value="2"/>
</dbReference>
<evidence type="ECO:0000313" key="5">
    <source>
        <dbReference type="EMBL" id="SNR51405.1"/>
    </source>
</evidence>
<keyword evidence="6" id="KW-1185">Reference proteome</keyword>
<dbReference type="Proteomes" id="UP000198384">
    <property type="component" value="Unassembled WGS sequence"/>
</dbReference>
<dbReference type="RefSeq" id="WP_089381287.1">
    <property type="nucleotide sequence ID" value="NZ_FZNT01000004.1"/>
</dbReference>
<dbReference type="GO" id="GO:0043565">
    <property type="term" value="F:sequence-specific DNA binding"/>
    <property type="evidence" value="ECO:0007669"/>
    <property type="project" value="InterPro"/>
</dbReference>
<dbReference type="PROSITE" id="PS01124">
    <property type="entry name" value="HTH_ARAC_FAMILY_2"/>
    <property type="match status" value="1"/>
</dbReference>
<evidence type="ECO:0000256" key="1">
    <source>
        <dbReference type="ARBA" id="ARBA00023015"/>
    </source>
</evidence>
<proteinExistence type="predicted"/>
<keyword evidence="3" id="KW-0804">Transcription</keyword>
<evidence type="ECO:0000313" key="6">
    <source>
        <dbReference type="Proteomes" id="UP000198384"/>
    </source>
</evidence>
<organism evidence="5 6">
    <name type="scientific">Lutibacter agarilyticus</name>
    <dbReference type="NCBI Taxonomy" id="1109740"/>
    <lineage>
        <taxon>Bacteria</taxon>
        <taxon>Pseudomonadati</taxon>
        <taxon>Bacteroidota</taxon>
        <taxon>Flavobacteriia</taxon>
        <taxon>Flavobacteriales</taxon>
        <taxon>Flavobacteriaceae</taxon>
        <taxon>Lutibacter</taxon>
    </lineage>
</organism>
<dbReference type="PROSITE" id="PS00041">
    <property type="entry name" value="HTH_ARAC_FAMILY_1"/>
    <property type="match status" value="1"/>
</dbReference>
<name>A0A238WXM9_9FLAO</name>
<dbReference type="InterPro" id="IPR020449">
    <property type="entry name" value="Tscrpt_reg_AraC-type_HTH"/>
</dbReference>
<evidence type="ECO:0000256" key="3">
    <source>
        <dbReference type="ARBA" id="ARBA00023163"/>
    </source>
</evidence>
<keyword evidence="1" id="KW-0805">Transcription regulation</keyword>
<dbReference type="SUPFAM" id="SSF51182">
    <property type="entry name" value="RmlC-like cupins"/>
    <property type="match status" value="1"/>
</dbReference>
<dbReference type="OrthoDB" id="1410704at2"/>
<dbReference type="PANTHER" id="PTHR43280">
    <property type="entry name" value="ARAC-FAMILY TRANSCRIPTIONAL REGULATOR"/>
    <property type="match status" value="1"/>
</dbReference>
<dbReference type="SUPFAM" id="SSF46689">
    <property type="entry name" value="Homeodomain-like"/>
    <property type="match status" value="2"/>
</dbReference>
<sequence length="290" mass="34164">MEIHREITPLNENDCFLVFDRHKNDFDFPIHFHPEFEINFIKGGKGAKRVVGDHIGEIEDFELVMVGPNIYHGWENYKNDNSKEMYEITIQFPRYLFDVQLLNKNILKPIKDLFKNANHGVLFSQETTKNLESKLNIISKKNGFDNFIDFQSLLYDLAISRGQKILTNLSFDDQNDFHNSNRIEKVFKYIKENYNNKIRVEDAAKTINMSVISFSRLIKQRTGKTFVEFVNEFRLGYATRQLIDTNDSVSEICYSCGFNNISNFNRIFKKKQNCTPSEFRMNFKVTKKII</sequence>
<dbReference type="EMBL" id="FZNT01000004">
    <property type="protein sequence ID" value="SNR51405.1"/>
    <property type="molecule type" value="Genomic_DNA"/>
</dbReference>
<feature type="domain" description="HTH araC/xylS-type" evidence="4">
    <location>
        <begin position="184"/>
        <end position="282"/>
    </location>
</feature>
<accession>A0A238WXM9</accession>
<dbReference type="InterPro" id="IPR009057">
    <property type="entry name" value="Homeodomain-like_sf"/>
</dbReference>
<dbReference type="InterPro" id="IPR018062">
    <property type="entry name" value="HTH_AraC-typ_CS"/>
</dbReference>
<reference evidence="5 6" key="1">
    <citation type="submission" date="2017-06" db="EMBL/GenBank/DDBJ databases">
        <authorList>
            <person name="Kim H.J."/>
            <person name="Triplett B.A."/>
        </authorList>
    </citation>
    <scope>NUCLEOTIDE SEQUENCE [LARGE SCALE GENOMIC DNA]</scope>
    <source>
        <strain evidence="5 6">DSM 29150</strain>
    </source>
</reference>